<sequence length="74" mass="8173">MLSPSMIVSVLGQVTISGLHPEPLLLNLTLFQGIPRRIWCLLGNYDLPGFGERDPHVGWNLHSSAMDMSGWLDA</sequence>
<protein>
    <submittedName>
        <fullName evidence="1">Uncharacterized protein</fullName>
    </submittedName>
</protein>
<evidence type="ECO:0000313" key="1">
    <source>
        <dbReference type="EMBL" id="KAI7751123.1"/>
    </source>
</evidence>
<dbReference type="EMBL" id="JAMZMK010005977">
    <property type="protein sequence ID" value="KAI7751123.1"/>
    <property type="molecule type" value="Genomic_DNA"/>
</dbReference>
<dbReference type="AlphaFoldDB" id="A0AAD5GT97"/>
<keyword evidence="2" id="KW-1185">Reference proteome</keyword>
<comment type="caution">
    <text evidence="1">The sequence shown here is derived from an EMBL/GenBank/DDBJ whole genome shotgun (WGS) entry which is preliminary data.</text>
</comment>
<organism evidence="1 2">
    <name type="scientific">Ambrosia artemisiifolia</name>
    <name type="common">Common ragweed</name>
    <dbReference type="NCBI Taxonomy" id="4212"/>
    <lineage>
        <taxon>Eukaryota</taxon>
        <taxon>Viridiplantae</taxon>
        <taxon>Streptophyta</taxon>
        <taxon>Embryophyta</taxon>
        <taxon>Tracheophyta</taxon>
        <taxon>Spermatophyta</taxon>
        <taxon>Magnoliopsida</taxon>
        <taxon>eudicotyledons</taxon>
        <taxon>Gunneridae</taxon>
        <taxon>Pentapetalae</taxon>
        <taxon>asterids</taxon>
        <taxon>campanulids</taxon>
        <taxon>Asterales</taxon>
        <taxon>Asteraceae</taxon>
        <taxon>Asteroideae</taxon>
        <taxon>Heliantheae alliance</taxon>
        <taxon>Heliantheae</taxon>
        <taxon>Ambrosia</taxon>
    </lineage>
</organism>
<accession>A0AAD5GT97</accession>
<dbReference type="Proteomes" id="UP001206925">
    <property type="component" value="Unassembled WGS sequence"/>
</dbReference>
<proteinExistence type="predicted"/>
<gene>
    <name evidence="1" type="ORF">M8C21_018172</name>
</gene>
<reference evidence="1" key="1">
    <citation type="submission" date="2022-06" db="EMBL/GenBank/DDBJ databases">
        <title>Uncovering the hologenomic basis of an extraordinary plant invasion.</title>
        <authorList>
            <person name="Bieker V.C."/>
            <person name="Martin M.D."/>
            <person name="Gilbert T."/>
            <person name="Hodgins K."/>
            <person name="Battlay P."/>
            <person name="Petersen B."/>
            <person name="Wilson J."/>
        </authorList>
    </citation>
    <scope>NUCLEOTIDE SEQUENCE</scope>
    <source>
        <strain evidence="1">AA19_3_7</strain>
        <tissue evidence="1">Leaf</tissue>
    </source>
</reference>
<name>A0AAD5GT97_AMBAR</name>
<evidence type="ECO:0000313" key="2">
    <source>
        <dbReference type="Proteomes" id="UP001206925"/>
    </source>
</evidence>